<keyword evidence="6 15" id="KW-0732">Signal</keyword>
<dbReference type="InterPro" id="IPR012910">
    <property type="entry name" value="Plug_dom"/>
</dbReference>
<dbReference type="Proteomes" id="UP000653343">
    <property type="component" value="Unassembled WGS sequence"/>
</dbReference>
<feature type="region of interest" description="Disordered" evidence="14">
    <location>
        <begin position="163"/>
        <end position="184"/>
    </location>
</feature>
<evidence type="ECO:0000256" key="4">
    <source>
        <dbReference type="ARBA" id="ARBA00022452"/>
    </source>
</evidence>
<keyword evidence="7 13" id="KW-0798">TonB box</keyword>
<evidence type="ECO:0000256" key="6">
    <source>
        <dbReference type="ARBA" id="ARBA00022729"/>
    </source>
</evidence>
<evidence type="ECO:0000256" key="1">
    <source>
        <dbReference type="ARBA" id="ARBA00004571"/>
    </source>
</evidence>
<keyword evidence="4 11" id="KW-1134">Transmembrane beta strand</keyword>
<evidence type="ECO:0008006" key="20">
    <source>
        <dbReference type="Google" id="ProtNLM"/>
    </source>
</evidence>
<dbReference type="PROSITE" id="PS52016">
    <property type="entry name" value="TONB_DEPENDENT_REC_3"/>
    <property type="match status" value="1"/>
</dbReference>
<feature type="compositionally biased region" description="Basic and acidic residues" evidence="14">
    <location>
        <begin position="166"/>
        <end position="180"/>
    </location>
</feature>
<dbReference type="RefSeq" id="WP_189356451.1">
    <property type="nucleotide sequence ID" value="NZ_BMYU01000003.1"/>
</dbReference>
<evidence type="ECO:0000256" key="7">
    <source>
        <dbReference type="ARBA" id="ARBA00023077"/>
    </source>
</evidence>
<dbReference type="EMBL" id="BMYU01000003">
    <property type="protein sequence ID" value="GGX37853.1"/>
    <property type="molecule type" value="Genomic_DNA"/>
</dbReference>
<dbReference type="Pfam" id="PF07715">
    <property type="entry name" value="Plug"/>
    <property type="match status" value="1"/>
</dbReference>
<feature type="domain" description="TonB-dependent receptor plug" evidence="17">
    <location>
        <begin position="45"/>
        <end position="147"/>
    </location>
</feature>
<evidence type="ECO:0000256" key="3">
    <source>
        <dbReference type="ARBA" id="ARBA00022448"/>
    </source>
</evidence>
<evidence type="ECO:0000256" key="2">
    <source>
        <dbReference type="ARBA" id="ARBA00009810"/>
    </source>
</evidence>
<dbReference type="Gene3D" id="2.170.130.10">
    <property type="entry name" value="TonB-dependent receptor, plug domain"/>
    <property type="match status" value="1"/>
</dbReference>
<keyword evidence="9" id="KW-0675">Receptor</keyword>
<dbReference type="Gene3D" id="2.40.170.20">
    <property type="entry name" value="TonB-dependent receptor, beta-barrel domain"/>
    <property type="match status" value="1"/>
</dbReference>
<organism evidence="18 19">
    <name type="scientific">Undibacterium squillarum</name>
    <dbReference type="NCBI Taxonomy" id="1131567"/>
    <lineage>
        <taxon>Bacteria</taxon>
        <taxon>Pseudomonadati</taxon>
        <taxon>Pseudomonadota</taxon>
        <taxon>Betaproteobacteria</taxon>
        <taxon>Burkholderiales</taxon>
        <taxon>Oxalobacteraceae</taxon>
        <taxon>Undibacterium</taxon>
    </lineage>
</organism>
<dbReference type="PROSITE" id="PS01156">
    <property type="entry name" value="TONB_DEPENDENT_REC_2"/>
    <property type="match status" value="1"/>
</dbReference>
<accession>A0ABQ2XWH8</accession>
<dbReference type="InterPro" id="IPR039426">
    <property type="entry name" value="TonB-dep_rcpt-like"/>
</dbReference>
<dbReference type="InterPro" id="IPR010917">
    <property type="entry name" value="TonB_rcpt_CS"/>
</dbReference>
<keyword evidence="19" id="KW-1185">Reference proteome</keyword>
<protein>
    <recommendedName>
        <fullName evidence="20">TonB-dependent receptor</fullName>
    </recommendedName>
</protein>
<evidence type="ECO:0000256" key="9">
    <source>
        <dbReference type="ARBA" id="ARBA00023170"/>
    </source>
</evidence>
<evidence type="ECO:0000313" key="18">
    <source>
        <dbReference type="EMBL" id="GGX37853.1"/>
    </source>
</evidence>
<keyword evidence="10 11" id="KW-0998">Cell outer membrane</keyword>
<feature type="short sequence motif" description="TonB C-terminal box" evidence="12">
    <location>
        <begin position="649"/>
        <end position="666"/>
    </location>
</feature>
<feature type="chain" id="PRO_5046730997" description="TonB-dependent receptor" evidence="15">
    <location>
        <begin position="26"/>
        <end position="666"/>
    </location>
</feature>
<dbReference type="InterPro" id="IPR036942">
    <property type="entry name" value="Beta-barrel_TonB_sf"/>
</dbReference>
<name>A0ABQ2XWH8_9BURK</name>
<keyword evidence="3 11" id="KW-0813">Transport</keyword>
<dbReference type="PANTHER" id="PTHR30069:SF40">
    <property type="entry name" value="TONB-DEPENDENT RECEPTOR NMB0964-RELATED"/>
    <property type="match status" value="1"/>
</dbReference>
<keyword evidence="5 11" id="KW-0812">Transmembrane</keyword>
<sequence>MRLSLSLTAAAAAVLSAFTCSPVFAEEASSVIISANPLGKSEEMQVLTPAKILTGNELRNKLSTSLGDTLSGELGVSASGFGAAASRPVIRGLEGPRIKILQNGMGVADVSSLSNDHAVATESATAQQIEVLRGPASLLYGSGAIGGLVNVVDKRIPTEITGKTSGEAELRAGSGNDEKSGSFSLDGSAQQWAWHLEGNKRRTGDYAIPGFARQNDAGSQNGRLASSFTRAQNLSAGASYIGAWGYAGLSFENLQQTYGIPTDERSFIDLRQNRTDFDSLIKKPFSGFEDLSLKLSHTDYQHTENQQDGTPDTRFKNKTTEARLSMKHLTIAGWQGSIGLQAQRENFSALAVATGRSDTIPATSSDTYALFAVEEKQMGDWLHSVGARIENVSRNPEQQSALPARSFRLWSASAGTLWQFTPGYAAGVSVSLAQRAPATEELYSQGPHESTATFDIGDNTLKKEESRNLELSLQKNTGLHRWKINAFYNAVNNYVYGQTDGSRVDEEGNPAADGEFMMRNWKQAKAHLYGVEGEWTYNHSGEGWSGRVFGDLSRGYLDNAGNLPLQPAVRTGFDIGYRQGVWRTTLRTLHAMKQDRLASFENFVTPSYTKVDLDITWTQSLPSAQLTWFLTAKNILNQDIRLSTSILRETVPQQGRHLAAGVRVSF</sequence>
<evidence type="ECO:0000256" key="5">
    <source>
        <dbReference type="ARBA" id="ARBA00022692"/>
    </source>
</evidence>
<evidence type="ECO:0000256" key="8">
    <source>
        <dbReference type="ARBA" id="ARBA00023136"/>
    </source>
</evidence>
<comment type="caution">
    <text evidence="18">The sequence shown here is derived from an EMBL/GenBank/DDBJ whole genome shotgun (WGS) entry which is preliminary data.</text>
</comment>
<evidence type="ECO:0000256" key="15">
    <source>
        <dbReference type="SAM" id="SignalP"/>
    </source>
</evidence>
<evidence type="ECO:0000256" key="14">
    <source>
        <dbReference type="SAM" id="MobiDB-lite"/>
    </source>
</evidence>
<comment type="subcellular location">
    <subcellularLocation>
        <location evidence="1 11">Cell outer membrane</location>
        <topology evidence="1 11">Multi-pass membrane protein</topology>
    </subcellularLocation>
</comment>
<dbReference type="InterPro" id="IPR037066">
    <property type="entry name" value="Plug_dom_sf"/>
</dbReference>
<proteinExistence type="inferred from homology"/>
<comment type="similarity">
    <text evidence="2 11 13">Belongs to the TonB-dependent receptor family.</text>
</comment>
<reference evidence="19" key="1">
    <citation type="journal article" date="2019" name="Int. J. Syst. Evol. Microbiol.">
        <title>The Global Catalogue of Microorganisms (GCM) 10K type strain sequencing project: providing services to taxonomists for standard genome sequencing and annotation.</title>
        <authorList>
            <consortium name="The Broad Institute Genomics Platform"/>
            <consortium name="The Broad Institute Genome Sequencing Center for Infectious Disease"/>
            <person name="Wu L."/>
            <person name="Ma J."/>
        </authorList>
    </citation>
    <scope>NUCLEOTIDE SEQUENCE [LARGE SCALE GENOMIC DNA]</scope>
    <source>
        <strain evidence="19">KCTC 23917</strain>
    </source>
</reference>
<evidence type="ECO:0000256" key="10">
    <source>
        <dbReference type="ARBA" id="ARBA00023237"/>
    </source>
</evidence>
<evidence type="ECO:0000259" key="17">
    <source>
        <dbReference type="Pfam" id="PF07715"/>
    </source>
</evidence>
<keyword evidence="8 11" id="KW-0472">Membrane</keyword>
<evidence type="ECO:0000313" key="19">
    <source>
        <dbReference type="Proteomes" id="UP000653343"/>
    </source>
</evidence>
<feature type="domain" description="TonB-dependent receptor-like beta-barrel" evidence="16">
    <location>
        <begin position="202"/>
        <end position="635"/>
    </location>
</feature>
<evidence type="ECO:0000256" key="13">
    <source>
        <dbReference type="RuleBase" id="RU003357"/>
    </source>
</evidence>
<gene>
    <name evidence="18" type="ORF">GCM10010946_14970</name>
</gene>
<evidence type="ECO:0000256" key="12">
    <source>
        <dbReference type="PROSITE-ProRule" id="PRU10144"/>
    </source>
</evidence>
<evidence type="ECO:0000259" key="16">
    <source>
        <dbReference type="Pfam" id="PF00593"/>
    </source>
</evidence>
<feature type="signal peptide" evidence="15">
    <location>
        <begin position="1"/>
        <end position="25"/>
    </location>
</feature>
<evidence type="ECO:0000256" key="11">
    <source>
        <dbReference type="PROSITE-ProRule" id="PRU01360"/>
    </source>
</evidence>
<dbReference type="PANTHER" id="PTHR30069">
    <property type="entry name" value="TONB-DEPENDENT OUTER MEMBRANE RECEPTOR"/>
    <property type="match status" value="1"/>
</dbReference>
<dbReference type="SUPFAM" id="SSF56935">
    <property type="entry name" value="Porins"/>
    <property type="match status" value="1"/>
</dbReference>
<dbReference type="InterPro" id="IPR000531">
    <property type="entry name" value="Beta-barrel_TonB"/>
</dbReference>
<dbReference type="Pfam" id="PF00593">
    <property type="entry name" value="TonB_dep_Rec_b-barrel"/>
    <property type="match status" value="1"/>
</dbReference>